<name>A0A7T0KL35_9CORY</name>
<proteinExistence type="predicted"/>
<evidence type="ECO:0000313" key="3">
    <source>
        <dbReference type="Proteomes" id="UP000594586"/>
    </source>
</evidence>
<dbReference type="Proteomes" id="UP000594586">
    <property type="component" value="Chromosome"/>
</dbReference>
<dbReference type="InterPro" id="IPR025324">
    <property type="entry name" value="DUF4230"/>
</dbReference>
<sequence>MSTVQETGSRRRGGCASVVLGIIALLAIAALALALLRPALFGLGGEKITQREIGASFQQIAELSVEEYVYSNVGTFDQEGFKVVGRTVPFTGRNFLVQYDGSVKAGLRDAEQVKVDVDDAAQSVTVGVPRVEVTENTIDPSTIVVYDQSLNPLNQVKVEDVTEFLEEQEKVAVDKAVNSGLLERAQTRTEELLRSHAEVLIDGTNMAGYRVEVRWV</sequence>
<dbReference type="KEGG" id="cqn:G7Y29_07740"/>
<dbReference type="AlphaFoldDB" id="A0A7T0KL35"/>
<dbReference type="RefSeq" id="WP_165002745.1">
    <property type="nucleotide sequence ID" value="NZ_CP064955.1"/>
</dbReference>
<organism evidence="2 3">
    <name type="scientific">Corynebacterium qintianiae</name>
    <dbReference type="NCBI Taxonomy" id="2709392"/>
    <lineage>
        <taxon>Bacteria</taxon>
        <taxon>Bacillati</taxon>
        <taxon>Actinomycetota</taxon>
        <taxon>Actinomycetes</taxon>
        <taxon>Mycobacteriales</taxon>
        <taxon>Corynebacteriaceae</taxon>
        <taxon>Corynebacterium</taxon>
    </lineage>
</organism>
<keyword evidence="3" id="KW-1185">Reference proteome</keyword>
<dbReference type="Pfam" id="PF14014">
    <property type="entry name" value="DUF4230"/>
    <property type="match status" value="1"/>
</dbReference>
<dbReference type="EMBL" id="CP064955">
    <property type="protein sequence ID" value="QPK82761.1"/>
    <property type="molecule type" value="Genomic_DNA"/>
</dbReference>
<reference evidence="2 3" key="1">
    <citation type="submission" date="2020-11" db="EMBL/GenBank/DDBJ databases">
        <title>Corynebacterium sp. MC1420.</title>
        <authorList>
            <person name="Zhou J."/>
        </authorList>
    </citation>
    <scope>NUCLEOTIDE SEQUENCE [LARGE SCALE GENOMIC DNA]</scope>
    <source>
        <strain evidence="2 3">MC1420</strain>
    </source>
</reference>
<keyword evidence="1" id="KW-1133">Transmembrane helix</keyword>
<keyword evidence="1" id="KW-0812">Transmembrane</keyword>
<gene>
    <name evidence="2" type="ORF">G7Y29_07740</name>
</gene>
<evidence type="ECO:0000256" key="1">
    <source>
        <dbReference type="SAM" id="Phobius"/>
    </source>
</evidence>
<keyword evidence="1" id="KW-0472">Membrane</keyword>
<accession>A0A7T0KL35</accession>
<feature type="transmembrane region" description="Helical" evidence="1">
    <location>
        <begin position="16"/>
        <end position="36"/>
    </location>
</feature>
<protein>
    <submittedName>
        <fullName evidence="2">DUF4230 domain-containing protein</fullName>
    </submittedName>
</protein>
<evidence type="ECO:0000313" key="2">
    <source>
        <dbReference type="EMBL" id="QPK82761.1"/>
    </source>
</evidence>